<accession>A0AAE4Z998</accession>
<feature type="transmembrane region" description="Helical" evidence="1">
    <location>
        <begin position="100"/>
        <end position="123"/>
    </location>
</feature>
<feature type="transmembrane region" description="Helical" evidence="1">
    <location>
        <begin position="76"/>
        <end position="94"/>
    </location>
</feature>
<protein>
    <submittedName>
        <fullName evidence="2">DUF2232 domain-containing protein</fullName>
    </submittedName>
</protein>
<comment type="caution">
    <text evidence="2">The sequence shown here is derived from an EMBL/GenBank/DDBJ whole genome shotgun (WGS) entry which is preliminary data.</text>
</comment>
<dbReference type="Proteomes" id="UP000702544">
    <property type="component" value="Unassembled WGS sequence"/>
</dbReference>
<name>A0AAE4Z998_9BACT</name>
<dbReference type="InterPro" id="IPR018710">
    <property type="entry name" value="DUF2232"/>
</dbReference>
<feature type="transmembrane region" description="Helical" evidence="1">
    <location>
        <begin position="235"/>
        <end position="262"/>
    </location>
</feature>
<evidence type="ECO:0000313" key="2">
    <source>
        <dbReference type="EMBL" id="NIR74997.1"/>
    </source>
</evidence>
<proteinExistence type="predicted"/>
<keyword evidence="1" id="KW-0812">Transmembrane</keyword>
<gene>
    <name evidence="2" type="ORF">GWO12_07765</name>
</gene>
<organism evidence="2 3">
    <name type="scientific">Candidatus Kutchimonas denitrificans</name>
    <dbReference type="NCBI Taxonomy" id="3056748"/>
    <lineage>
        <taxon>Bacteria</taxon>
        <taxon>Pseudomonadati</taxon>
        <taxon>Gemmatimonadota</taxon>
        <taxon>Gemmatimonadia</taxon>
        <taxon>Candidatus Palauibacterales</taxon>
        <taxon>Candidatus Palauibacteraceae</taxon>
        <taxon>Candidatus Kutchimonas</taxon>
    </lineage>
</organism>
<feature type="transmembrane region" description="Helical" evidence="1">
    <location>
        <begin position="47"/>
        <end position="64"/>
    </location>
</feature>
<feature type="transmembrane region" description="Helical" evidence="1">
    <location>
        <begin position="268"/>
        <end position="289"/>
    </location>
</feature>
<feature type="transmembrane region" description="Helical" evidence="1">
    <location>
        <begin position="12"/>
        <end position="41"/>
    </location>
</feature>
<evidence type="ECO:0000256" key="1">
    <source>
        <dbReference type="SAM" id="Phobius"/>
    </source>
</evidence>
<feature type="transmembrane region" description="Helical" evidence="1">
    <location>
        <begin position="209"/>
        <end position="228"/>
    </location>
</feature>
<keyword evidence="1" id="KW-0472">Membrane</keyword>
<dbReference type="EMBL" id="JAACAK010000051">
    <property type="protein sequence ID" value="NIR74997.1"/>
    <property type="molecule type" value="Genomic_DNA"/>
</dbReference>
<dbReference type="Pfam" id="PF09991">
    <property type="entry name" value="DUF2232"/>
    <property type="match status" value="1"/>
</dbReference>
<keyword evidence="1" id="KW-1133">Transmembrane helix</keyword>
<dbReference type="AlphaFoldDB" id="A0AAE4Z998"/>
<sequence length="307" mass="32065">MDASRARGELARALGFGLVTLALAVTQPFVLIALPLALLLVGIGPRNPWTAALVGVLLALSFLGDRSGVWWFERGWPLLLAGMYLWMAAWRPGWSFSTRALAALGLAAAATVAICAVNPAVWLELDATMGMRAAQATEAATKLLGERADERIGSLMQKVAGLQVAVFPALLGVSSLSALGAAVSVRSWLAGEAGRAFGQLRRFRFNDHLIWFWLVGLVLVLAPAGELARRVGGNAVFFMGALYAVRGLAVVLSLIGGISIFAGVIGGLVALLVSPILAAGLGVMLVIGLGDTWLNLRSRASGEGKAD</sequence>
<reference evidence="2 3" key="1">
    <citation type="submission" date="2020-01" db="EMBL/GenBank/DDBJ databases">
        <title>Genomes assembled from Gulf of Kutch pelagic sediment metagenomes.</title>
        <authorList>
            <person name="Chandrashekar M."/>
            <person name="Mahajan M.S."/>
            <person name="Dave K.J."/>
            <person name="Vatsa P."/>
            <person name="Nathani N.M."/>
        </authorList>
    </citation>
    <scope>NUCLEOTIDE SEQUENCE [LARGE SCALE GENOMIC DNA]</scope>
    <source>
        <strain evidence="2">KS3-K002</strain>
    </source>
</reference>
<evidence type="ECO:0000313" key="3">
    <source>
        <dbReference type="Proteomes" id="UP000702544"/>
    </source>
</evidence>